<feature type="compositionally biased region" description="Acidic residues" evidence="1">
    <location>
        <begin position="36"/>
        <end position="45"/>
    </location>
</feature>
<name>A0A8H3G6I3_9LECA</name>
<dbReference type="EMBL" id="CAJPDS010000101">
    <property type="protein sequence ID" value="CAF9937443.1"/>
    <property type="molecule type" value="Genomic_DNA"/>
</dbReference>
<accession>A0A8H3G6I3</accession>
<evidence type="ECO:0000313" key="3">
    <source>
        <dbReference type="Proteomes" id="UP000664521"/>
    </source>
</evidence>
<gene>
    <name evidence="2" type="ORF">HETSPECPRED_000540</name>
</gene>
<sequence>MSNKRTRGSSPNEDIDMERLDKTYRDRSHDGSEDLQMLDDQEQSEIQDRAGDNDIYWLKTIGEQDKEKAQDQFEKSLKIAADKERLEEALKKIDEREESFKKLPVIPSTKMEPDMREYAAYRRRKEMRASAIE</sequence>
<keyword evidence="3" id="KW-1185">Reference proteome</keyword>
<feature type="compositionally biased region" description="Basic and acidic residues" evidence="1">
    <location>
        <begin position="17"/>
        <end position="32"/>
    </location>
</feature>
<proteinExistence type="predicted"/>
<evidence type="ECO:0000256" key="1">
    <source>
        <dbReference type="SAM" id="MobiDB-lite"/>
    </source>
</evidence>
<dbReference type="AlphaFoldDB" id="A0A8H3G6I3"/>
<reference evidence="2" key="1">
    <citation type="submission" date="2021-03" db="EMBL/GenBank/DDBJ databases">
        <authorList>
            <person name="Tagirdzhanova G."/>
        </authorList>
    </citation>
    <scope>NUCLEOTIDE SEQUENCE</scope>
</reference>
<comment type="caution">
    <text evidence="2">The sequence shown here is derived from an EMBL/GenBank/DDBJ whole genome shotgun (WGS) entry which is preliminary data.</text>
</comment>
<protein>
    <submittedName>
        <fullName evidence="2">Uncharacterized protein</fullName>
    </submittedName>
</protein>
<evidence type="ECO:0000313" key="2">
    <source>
        <dbReference type="EMBL" id="CAF9937443.1"/>
    </source>
</evidence>
<dbReference type="Proteomes" id="UP000664521">
    <property type="component" value="Unassembled WGS sequence"/>
</dbReference>
<organism evidence="2 3">
    <name type="scientific">Heterodermia speciosa</name>
    <dbReference type="NCBI Taxonomy" id="116794"/>
    <lineage>
        <taxon>Eukaryota</taxon>
        <taxon>Fungi</taxon>
        <taxon>Dikarya</taxon>
        <taxon>Ascomycota</taxon>
        <taxon>Pezizomycotina</taxon>
        <taxon>Lecanoromycetes</taxon>
        <taxon>OSLEUM clade</taxon>
        <taxon>Lecanoromycetidae</taxon>
        <taxon>Caliciales</taxon>
        <taxon>Physciaceae</taxon>
        <taxon>Heterodermia</taxon>
    </lineage>
</organism>
<feature type="region of interest" description="Disordered" evidence="1">
    <location>
        <begin position="1"/>
        <end position="53"/>
    </location>
</feature>